<evidence type="ECO:0000313" key="2">
    <source>
        <dbReference type="EMBL" id="KAL0308291.1"/>
    </source>
</evidence>
<feature type="region of interest" description="Disordered" evidence="1">
    <location>
        <begin position="124"/>
        <end position="246"/>
    </location>
</feature>
<reference evidence="2" key="1">
    <citation type="submission" date="2020-06" db="EMBL/GenBank/DDBJ databases">
        <authorList>
            <person name="Li T."/>
            <person name="Hu X."/>
            <person name="Zhang T."/>
            <person name="Song X."/>
            <person name="Zhang H."/>
            <person name="Dai N."/>
            <person name="Sheng W."/>
            <person name="Hou X."/>
            <person name="Wei L."/>
        </authorList>
    </citation>
    <scope>NUCLEOTIDE SEQUENCE</scope>
    <source>
        <strain evidence="2">G02</strain>
        <tissue evidence="2">Leaf</tissue>
    </source>
</reference>
<evidence type="ECO:0000256" key="1">
    <source>
        <dbReference type="SAM" id="MobiDB-lite"/>
    </source>
</evidence>
<dbReference type="AlphaFoldDB" id="A0AAW2KRD6"/>
<protein>
    <submittedName>
        <fullName evidence="2">Uncharacterized protein</fullName>
    </submittedName>
</protein>
<sequence>MILNLRSSLLATENATTCLQRLLNFPSDVKLTKLLAKAKSLYALALDANNSMPVHIQPGSCDARKSAVTRGHSLSLDSTSPRTPLNMVSDSYWEEKWRVLHKEEENKKGVAEEQIPNRRSGWSERVRLRLSRTASDPSPSKKNERTKIPRPSVRRSLLANLARQLASDDEKEHNGSDEDFGHQDPLEADGQDVADKNYENETSEKNYENETSDKNYENETSGASPDDPSSKCTENDDSVGKLATGPKERKLLSAKFQWLWKFGRNAGEGTSERTTAPQDAKACNGGSHQNNVASVSSADGCDRSSGTSKGETVDQNLMVSLKNLGQSMLENIQVLNV</sequence>
<feature type="region of interest" description="Disordered" evidence="1">
    <location>
        <begin position="267"/>
        <end position="310"/>
    </location>
</feature>
<organism evidence="2">
    <name type="scientific">Sesamum radiatum</name>
    <name type="common">Black benniseed</name>
    <dbReference type="NCBI Taxonomy" id="300843"/>
    <lineage>
        <taxon>Eukaryota</taxon>
        <taxon>Viridiplantae</taxon>
        <taxon>Streptophyta</taxon>
        <taxon>Embryophyta</taxon>
        <taxon>Tracheophyta</taxon>
        <taxon>Spermatophyta</taxon>
        <taxon>Magnoliopsida</taxon>
        <taxon>eudicotyledons</taxon>
        <taxon>Gunneridae</taxon>
        <taxon>Pentapetalae</taxon>
        <taxon>asterids</taxon>
        <taxon>lamiids</taxon>
        <taxon>Lamiales</taxon>
        <taxon>Pedaliaceae</taxon>
        <taxon>Sesamum</taxon>
    </lineage>
</organism>
<feature type="compositionally biased region" description="Basic and acidic residues" evidence="1">
    <location>
        <begin position="193"/>
        <end position="217"/>
    </location>
</feature>
<dbReference type="EMBL" id="JACGWJ010000027">
    <property type="protein sequence ID" value="KAL0308291.1"/>
    <property type="molecule type" value="Genomic_DNA"/>
</dbReference>
<feature type="compositionally biased region" description="Basic and acidic residues" evidence="1">
    <location>
        <begin position="166"/>
        <end position="185"/>
    </location>
</feature>
<name>A0AAW2KRD6_SESRA</name>
<proteinExistence type="predicted"/>
<accession>A0AAW2KRD6</accession>
<comment type="caution">
    <text evidence="2">The sequence shown here is derived from an EMBL/GenBank/DDBJ whole genome shotgun (WGS) entry which is preliminary data.</text>
</comment>
<gene>
    <name evidence="2" type="ORF">Sradi_5771400</name>
</gene>
<reference evidence="2" key="2">
    <citation type="journal article" date="2024" name="Plant">
        <title>Genomic evolution and insights into agronomic trait innovations of Sesamum species.</title>
        <authorList>
            <person name="Miao H."/>
            <person name="Wang L."/>
            <person name="Qu L."/>
            <person name="Liu H."/>
            <person name="Sun Y."/>
            <person name="Le M."/>
            <person name="Wang Q."/>
            <person name="Wei S."/>
            <person name="Zheng Y."/>
            <person name="Lin W."/>
            <person name="Duan Y."/>
            <person name="Cao H."/>
            <person name="Xiong S."/>
            <person name="Wang X."/>
            <person name="Wei L."/>
            <person name="Li C."/>
            <person name="Ma Q."/>
            <person name="Ju M."/>
            <person name="Zhao R."/>
            <person name="Li G."/>
            <person name="Mu C."/>
            <person name="Tian Q."/>
            <person name="Mei H."/>
            <person name="Zhang T."/>
            <person name="Gao T."/>
            <person name="Zhang H."/>
        </authorList>
    </citation>
    <scope>NUCLEOTIDE SEQUENCE</scope>
    <source>
        <strain evidence="2">G02</strain>
    </source>
</reference>
<feature type="compositionally biased region" description="Polar residues" evidence="1">
    <location>
        <begin position="286"/>
        <end position="297"/>
    </location>
</feature>